<feature type="transmembrane region" description="Helical" evidence="1">
    <location>
        <begin position="90"/>
        <end position="108"/>
    </location>
</feature>
<accession>A0A5N6BVX5</accession>
<evidence type="ECO:0000313" key="2">
    <source>
        <dbReference type="EMBL" id="KAB8184639.1"/>
    </source>
</evidence>
<keyword evidence="1" id="KW-0472">Membrane</keyword>
<dbReference type="Proteomes" id="UP000313066">
    <property type="component" value="Unassembled WGS sequence"/>
</dbReference>
<organism evidence="2 3">
    <name type="scientific">Microbispora catharanthi</name>
    <dbReference type="NCBI Taxonomy" id="1712871"/>
    <lineage>
        <taxon>Bacteria</taxon>
        <taxon>Bacillati</taxon>
        <taxon>Actinomycetota</taxon>
        <taxon>Actinomycetes</taxon>
        <taxon>Streptosporangiales</taxon>
        <taxon>Streptosporangiaceae</taxon>
        <taxon>Microbispora</taxon>
    </lineage>
</organism>
<protein>
    <submittedName>
        <fullName evidence="2">Uncharacterized protein</fullName>
    </submittedName>
</protein>
<gene>
    <name evidence="2" type="ORF">FH610_016300</name>
</gene>
<keyword evidence="1" id="KW-0812">Transmembrane</keyword>
<feature type="transmembrane region" description="Helical" evidence="1">
    <location>
        <begin position="36"/>
        <end position="55"/>
    </location>
</feature>
<evidence type="ECO:0000313" key="3">
    <source>
        <dbReference type="Proteomes" id="UP000313066"/>
    </source>
</evidence>
<reference evidence="2 3" key="1">
    <citation type="submission" date="2019-10" db="EMBL/GenBank/DDBJ databases">
        <title>Nonomuraea sp. nov., isolated from Phyllanthus amarus.</title>
        <authorList>
            <person name="Klykleung N."/>
            <person name="Tanasupawat S."/>
        </authorList>
    </citation>
    <scope>NUCLEOTIDE SEQUENCE [LARGE SCALE GENOMIC DNA]</scope>
    <source>
        <strain evidence="2 3">CR1-09</strain>
    </source>
</reference>
<name>A0A5N6BVX5_9ACTN</name>
<evidence type="ECO:0000256" key="1">
    <source>
        <dbReference type="SAM" id="Phobius"/>
    </source>
</evidence>
<dbReference type="RefSeq" id="WP_139575289.1">
    <property type="nucleotide sequence ID" value="NZ_VDMA02000007.1"/>
</dbReference>
<keyword evidence="1" id="KW-1133">Transmembrane helix</keyword>
<proteinExistence type="predicted"/>
<keyword evidence="3" id="KW-1185">Reference proteome</keyword>
<feature type="transmembrane region" description="Helical" evidence="1">
    <location>
        <begin position="62"/>
        <end position="84"/>
    </location>
</feature>
<dbReference type="AlphaFoldDB" id="A0A5N6BVX5"/>
<dbReference type="EMBL" id="VDMA02000007">
    <property type="protein sequence ID" value="KAB8184639.1"/>
    <property type="molecule type" value="Genomic_DNA"/>
</dbReference>
<sequence>MAAVATAAASGYFAVGGILTPGALVAGGDAAAARVFAAYMSARGVVLLGALLLCTALRAWRALALVLALNAAVQAVDAVIGVVRHEPAQAIGPACFALVLAAAAVLLGRTRR</sequence>
<comment type="caution">
    <text evidence="2">The sequence shown here is derived from an EMBL/GenBank/DDBJ whole genome shotgun (WGS) entry which is preliminary data.</text>
</comment>